<organism evidence="2 3">
    <name type="scientific">Miscanthus lutarioriparius</name>
    <dbReference type="NCBI Taxonomy" id="422564"/>
    <lineage>
        <taxon>Eukaryota</taxon>
        <taxon>Viridiplantae</taxon>
        <taxon>Streptophyta</taxon>
        <taxon>Embryophyta</taxon>
        <taxon>Tracheophyta</taxon>
        <taxon>Spermatophyta</taxon>
        <taxon>Magnoliopsida</taxon>
        <taxon>Liliopsida</taxon>
        <taxon>Poales</taxon>
        <taxon>Poaceae</taxon>
        <taxon>PACMAD clade</taxon>
        <taxon>Panicoideae</taxon>
        <taxon>Andropogonodae</taxon>
        <taxon>Andropogoneae</taxon>
        <taxon>Saccharinae</taxon>
        <taxon>Miscanthus</taxon>
    </lineage>
</organism>
<comment type="caution">
    <text evidence="2">The sequence shown here is derived from an EMBL/GenBank/DDBJ whole genome shotgun (WGS) entry which is preliminary data.</text>
</comment>
<accession>A0A811QHC8</accession>
<proteinExistence type="predicted"/>
<evidence type="ECO:0000313" key="3">
    <source>
        <dbReference type="Proteomes" id="UP000604825"/>
    </source>
</evidence>
<feature type="compositionally biased region" description="Basic and acidic residues" evidence="1">
    <location>
        <begin position="82"/>
        <end position="93"/>
    </location>
</feature>
<keyword evidence="3" id="KW-1185">Reference proteome</keyword>
<dbReference type="EMBL" id="CAJGYO010000011">
    <property type="protein sequence ID" value="CAD6260250.1"/>
    <property type="molecule type" value="Genomic_DNA"/>
</dbReference>
<dbReference type="AlphaFoldDB" id="A0A811QHC8"/>
<name>A0A811QHC8_9POAL</name>
<evidence type="ECO:0000256" key="1">
    <source>
        <dbReference type="SAM" id="MobiDB-lite"/>
    </source>
</evidence>
<gene>
    <name evidence="2" type="ORF">NCGR_LOCUS43685</name>
</gene>
<feature type="region of interest" description="Disordered" evidence="1">
    <location>
        <begin position="57"/>
        <end position="93"/>
    </location>
</feature>
<dbReference type="Proteomes" id="UP000604825">
    <property type="component" value="Unassembled WGS sequence"/>
</dbReference>
<evidence type="ECO:0000313" key="2">
    <source>
        <dbReference type="EMBL" id="CAD6260250.1"/>
    </source>
</evidence>
<protein>
    <submittedName>
        <fullName evidence="2">Uncharacterized protein</fullName>
    </submittedName>
</protein>
<reference evidence="2" key="1">
    <citation type="submission" date="2020-10" db="EMBL/GenBank/DDBJ databases">
        <authorList>
            <person name="Han B."/>
            <person name="Lu T."/>
            <person name="Zhao Q."/>
            <person name="Huang X."/>
            <person name="Zhao Y."/>
        </authorList>
    </citation>
    <scope>NUCLEOTIDE SEQUENCE</scope>
</reference>
<sequence length="148" mass="17044">MAVLRNGGRRLEVYRQLPPGELEFERRQERDVKELVQRLDCLVRFVRVQILAAQQSERREAMEDEARRTEFTGHAVRPRVAHPGDDAARPVRRREEAAVLRHGLAELRGGDEEVGHEVSRRDVVGPIAAIRQAGFRARERDHGDRDAR</sequence>
<feature type="compositionally biased region" description="Basic and acidic residues" evidence="1">
    <location>
        <begin position="57"/>
        <end position="71"/>
    </location>
</feature>